<dbReference type="FunFam" id="3.40.50.720:FF:000084">
    <property type="entry name" value="Short-chain dehydrogenase reductase"/>
    <property type="match status" value="1"/>
</dbReference>
<gene>
    <name evidence="4" type="ORF">SAMN05216276_104847</name>
</gene>
<dbReference type="Pfam" id="PF00106">
    <property type="entry name" value="adh_short"/>
    <property type="match status" value="1"/>
</dbReference>
<dbReference type="Gene3D" id="3.40.50.720">
    <property type="entry name" value="NAD(P)-binding Rossmann-like Domain"/>
    <property type="match status" value="1"/>
</dbReference>
<sequence length="261" mass="26718">MDLGLRGKVAVVTGASKGIGLAITQALVEEGVHVVAGARKATAELKALAEAGQVEVVEVDLSTATGPTRLVEAAVERGRLDILVNNVGAVTPRLTGFLDVTDEEWLNSLTLNLMAAVRTTRAVLPTMLAAGHGNIVTVSSVNAFLPDPTVIDYSAAKAALTNFSKSLSKEVGPHGIRVNTISPGPVTTDLWLGENGVAATVSRAGGGDAATVAEQAAAQAETGRFTHPREIADLVLLLSGDRAANVTGADFVIDGGLIKTL</sequence>
<dbReference type="EMBL" id="FZOD01000048">
    <property type="protein sequence ID" value="SNT47770.1"/>
    <property type="molecule type" value="Genomic_DNA"/>
</dbReference>
<proteinExistence type="inferred from homology"/>
<evidence type="ECO:0000313" key="4">
    <source>
        <dbReference type="EMBL" id="SNT47770.1"/>
    </source>
</evidence>
<dbReference type="PRINTS" id="PR00080">
    <property type="entry name" value="SDRFAMILY"/>
</dbReference>
<name>A0A239MZ36_9ACTN</name>
<dbReference type="PROSITE" id="PS00061">
    <property type="entry name" value="ADH_SHORT"/>
    <property type="match status" value="1"/>
</dbReference>
<protein>
    <submittedName>
        <fullName evidence="4">NAD(P)-dependent dehydrogenase, short-chain alcohol dehydrogenase family</fullName>
    </submittedName>
</protein>
<evidence type="ECO:0000256" key="2">
    <source>
        <dbReference type="ARBA" id="ARBA00023002"/>
    </source>
</evidence>
<dbReference type="SUPFAM" id="SSF51735">
    <property type="entry name" value="NAD(P)-binding Rossmann-fold domains"/>
    <property type="match status" value="1"/>
</dbReference>
<dbReference type="InterPro" id="IPR002347">
    <property type="entry name" value="SDR_fam"/>
</dbReference>
<evidence type="ECO:0000313" key="5">
    <source>
        <dbReference type="Proteomes" id="UP000198282"/>
    </source>
</evidence>
<dbReference type="PRINTS" id="PR00081">
    <property type="entry name" value="GDHRDH"/>
</dbReference>
<dbReference type="InterPro" id="IPR020904">
    <property type="entry name" value="Sc_DH/Rdtase_CS"/>
</dbReference>
<dbReference type="RefSeq" id="WP_089211468.1">
    <property type="nucleotide sequence ID" value="NZ_FZOD01000048.1"/>
</dbReference>
<accession>A0A239MZ36</accession>
<dbReference type="InterPro" id="IPR050259">
    <property type="entry name" value="SDR"/>
</dbReference>
<dbReference type="InterPro" id="IPR036291">
    <property type="entry name" value="NAD(P)-bd_dom_sf"/>
</dbReference>
<dbReference type="NCBIfam" id="NF005095">
    <property type="entry name" value="PRK06523.1"/>
    <property type="match status" value="1"/>
</dbReference>
<evidence type="ECO:0000256" key="3">
    <source>
        <dbReference type="RuleBase" id="RU000363"/>
    </source>
</evidence>
<organism evidence="4 5">
    <name type="scientific">Streptosporangium subroseum</name>
    <dbReference type="NCBI Taxonomy" id="106412"/>
    <lineage>
        <taxon>Bacteria</taxon>
        <taxon>Bacillati</taxon>
        <taxon>Actinomycetota</taxon>
        <taxon>Actinomycetes</taxon>
        <taxon>Streptosporangiales</taxon>
        <taxon>Streptosporangiaceae</taxon>
        <taxon>Streptosporangium</taxon>
    </lineage>
</organism>
<comment type="similarity">
    <text evidence="1 3">Belongs to the short-chain dehydrogenases/reductases (SDR) family.</text>
</comment>
<dbReference type="PANTHER" id="PTHR42879">
    <property type="entry name" value="3-OXOACYL-(ACYL-CARRIER-PROTEIN) REDUCTASE"/>
    <property type="match status" value="1"/>
</dbReference>
<dbReference type="Proteomes" id="UP000198282">
    <property type="component" value="Unassembled WGS sequence"/>
</dbReference>
<dbReference type="GO" id="GO:0032787">
    <property type="term" value="P:monocarboxylic acid metabolic process"/>
    <property type="evidence" value="ECO:0007669"/>
    <property type="project" value="UniProtKB-ARBA"/>
</dbReference>
<dbReference type="AlphaFoldDB" id="A0A239MZ36"/>
<dbReference type="OrthoDB" id="8959163at2"/>
<dbReference type="GO" id="GO:0016491">
    <property type="term" value="F:oxidoreductase activity"/>
    <property type="evidence" value="ECO:0007669"/>
    <property type="project" value="UniProtKB-KW"/>
</dbReference>
<reference evidence="4 5" key="1">
    <citation type="submission" date="2017-06" db="EMBL/GenBank/DDBJ databases">
        <authorList>
            <person name="Kim H.J."/>
            <person name="Triplett B.A."/>
        </authorList>
    </citation>
    <scope>NUCLEOTIDE SEQUENCE [LARGE SCALE GENOMIC DNA]</scope>
    <source>
        <strain evidence="4 5">CGMCC 4.2132</strain>
    </source>
</reference>
<keyword evidence="5" id="KW-1185">Reference proteome</keyword>
<keyword evidence="2" id="KW-0560">Oxidoreductase</keyword>
<evidence type="ECO:0000256" key="1">
    <source>
        <dbReference type="ARBA" id="ARBA00006484"/>
    </source>
</evidence>